<dbReference type="Gene3D" id="2.40.160.20">
    <property type="match status" value="1"/>
</dbReference>
<gene>
    <name evidence="4" type="ORF">GAO09_28765</name>
</gene>
<protein>
    <submittedName>
        <fullName evidence="4">Outer membrane beta-barrel protein</fullName>
    </submittedName>
</protein>
<dbReference type="Pfam" id="PF13505">
    <property type="entry name" value="OMP_b-brl"/>
    <property type="match status" value="1"/>
</dbReference>
<evidence type="ECO:0000313" key="5">
    <source>
        <dbReference type="Proteomes" id="UP000435138"/>
    </source>
</evidence>
<accession>A0A6A8ALI9</accession>
<feature type="signal peptide" evidence="2">
    <location>
        <begin position="1"/>
        <end position="20"/>
    </location>
</feature>
<sequence>MKKILSAAAALLLATTAANSADLYQPQPIPVDSAPEVEIQQSSGGWYLRGDVGYSFNKLRGARFYQGGFSGNEVDFASARVDDSFTVGGGVGYQFNDYLRGDVTLDHMTKTDFRGSTIGTCVGGGVCTSSDAASFRAYSLMANMYVDLGTYASITPYVGAGFGATYVKWSNLRNTICDDPATPGCNTTEHSGKGKWRATAALMAGASIDVTCNLKADLGYRFRYVDGGNMFGYADNGGPGRDKGFYSHEARLGARYMFNNNCSQPVAYEPEPAPAVYK</sequence>
<comment type="caution">
    <text evidence="4">The sequence shown here is derived from an EMBL/GenBank/DDBJ whole genome shotgun (WGS) entry which is preliminary data.</text>
</comment>
<feature type="domain" description="Outer membrane protein beta-barrel" evidence="3">
    <location>
        <begin position="8"/>
        <end position="258"/>
    </location>
</feature>
<dbReference type="InterPro" id="IPR011250">
    <property type="entry name" value="OMP/PagP_B-barrel"/>
</dbReference>
<evidence type="ECO:0000259" key="3">
    <source>
        <dbReference type="Pfam" id="PF13505"/>
    </source>
</evidence>
<evidence type="ECO:0000313" key="4">
    <source>
        <dbReference type="EMBL" id="MQY50026.1"/>
    </source>
</evidence>
<dbReference type="InterPro" id="IPR027385">
    <property type="entry name" value="Beta-barrel_OMP"/>
</dbReference>
<name>A0A6A8ALI9_9HYPH</name>
<dbReference type="Proteomes" id="UP000435138">
    <property type="component" value="Unassembled WGS sequence"/>
</dbReference>
<evidence type="ECO:0000256" key="1">
    <source>
        <dbReference type="ARBA" id="ARBA00022729"/>
    </source>
</evidence>
<proteinExistence type="predicted"/>
<dbReference type="AlphaFoldDB" id="A0A6A8ALI9"/>
<dbReference type="SUPFAM" id="SSF56925">
    <property type="entry name" value="OMPA-like"/>
    <property type="match status" value="1"/>
</dbReference>
<reference evidence="4 5" key="1">
    <citation type="submission" date="2019-11" db="EMBL/GenBank/DDBJ databases">
        <title>Genome analysis of Rhizobacterium cereale a novel genus and species isolated from maize roots in North Spain.</title>
        <authorList>
            <person name="Menendez E."/>
            <person name="Flores-Felix J.D."/>
            <person name="Ramirez-Bahena M.-H."/>
            <person name="Igual J.M."/>
            <person name="Garcia-Fraile P."/>
            <person name="Peix A."/>
            <person name="Velazquez E."/>
        </authorList>
    </citation>
    <scope>NUCLEOTIDE SEQUENCE [LARGE SCALE GENOMIC DNA]</scope>
    <source>
        <strain evidence="4 5">RZME27</strain>
    </source>
</reference>
<keyword evidence="5" id="KW-1185">Reference proteome</keyword>
<dbReference type="RefSeq" id="WP_153360281.1">
    <property type="nucleotide sequence ID" value="NZ_JAYKOO010000004.1"/>
</dbReference>
<keyword evidence="1 2" id="KW-0732">Signal</keyword>
<organism evidence="4 5">
    <name type="scientific">Endobacterium cereale</name>
    <dbReference type="NCBI Taxonomy" id="2663029"/>
    <lineage>
        <taxon>Bacteria</taxon>
        <taxon>Pseudomonadati</taxon>
        <taxon>Pseudomonadota</taxon>
        <taxon>Alphaproteobacteria</taxon>
        <taxon>Hyphomicrobiales</taxon>
        <taxon>Rhizobiaceae</taxon>
        <taxon>Endobacterium</taxon>
    </lineage>
</organism>
<evidence type="ECO:0000256" key="2">
    <source>
        <dbReference type="SAM" id="SignalP"/>
    </source>
</evidence>
<dbReference type="EMBL" id="WIXI01000051">
    <property type="protein sequence ID" value="MQY50026.1"/>
    <property type="molecule type" value="Genomic_DNA"/>
</dbReference>
<feature type="chain" id="PRO_5025428985" evidence="2">
    <location>
        <begin position="21"/>
        <end position="278"/>
    </location>
</feature>